<organism evidence="1">
    <name type="scientific">Bodo saltans virus</name>
    <dbReference type="NCBI Taxonomy" id="2024608"/>
    <lineage>
        <taxon>Viruses</taxon>
        <taxon>Varidnaviria</taxon>
        <taxon>Bamfordvirae</taxon>
        <taxon>Nucleocytoviricota</taxon>
        <taxon>Megaviricetes</taxon>
        <taxon>Imitervirales</taxon>
        <taxon>Mimiviridae</taxon>
        <taxon>Klosneuvirinae</taxon>
        <taxon>Theiavirus</taxon>
        <taxon>Theiavirus salishense</taxon>
    </lineage>
</organism>
<name>A0A2H4UVC2_9VIRU</name>
<sequence>MSDDNIDEDYEILSDKGFYNFIYKFDATGKLEDYSVKTIDVDENIFLSYFDMIAYVADIRKSYPSKSAMLLQFEKDYNRQTIILNNKKYDIINFCKEIKKKLKEFDYNDNQIDQFKMSFESLILLLCCQSTFSLPYMILLNTYKIDNNINILSCGCNNEDFSKIMINIDENEIKLDLSAILYIKDIDTNTNEQKITLSITCQLSKNIKKYEPQFCIFSWIIKKLV</sequence>
<reference evidence="1" key="1">
    <citation type="journal article" date="2017" name="Elife">
        <title>The kinetoplastid-infecting Bodo saltans virus (BsV), a window into the most abundant giant viruses in the sea.</title>
        <authorList>
            <person name="Deeg C.M."/>
            <person name="Chow C.-E.T."/>
            <person name="Suttle C.A."/>
        </authorList>
    </citation>
    <scope>NUCLEOTIDE SEQUENCE</scope>
    <source>
        <strain evidence="1">NG1</strain>
    </source>
</reference>
<evidence type="ECO:0000313" key="2">
    <source>
        <dbReference type="Proteomes" id="UP000240325"/>
    </source>
</evidence>
<dbReference type="Proteomes" id="UP000240325">
    <property type="component" value="Segment"/>
</dbReference>
<protein>
    <submittedName>
        <fullName evidence="1">Uncharacterized protein</fullName>
    </submittedName>
</protein>
<accession>A0A2H4UVC2</accession>
<proteinExistence type="predicted"/>
<evidence type="ECO:0000313" key="1">
    <source>
        <dbReference type="EMBL" id="ATZ80814.1"/>
    </source>
</evidence>
<gene>
    <name evidence="1" type="ORF">BMW23_0768</name>
</gene>
<dbReference type="EMBL" id="MF782455">
    <property type="protein sequence ID" value="ATZ80814.1"/>
    <property type="molecule type" value="Genomic_DNA"/>
</dbReference>
<keyword evidence="2" id="KW-1185">Reference proteome</keyword>